<keyword evidence="8 9" id="KW-0012">Acyltransferase</keyword>
<keyword evidence="3 9" id="KW-1003">Cell membrane</keyword>
<dbReference type="InterPro" id="IPR036526">
    <property type="entry name" value="C-N_Hydrolase_sf"/>
</dbReference>
<feature type="transmembrane region" description="Helical" evidence="9">
    <location>
        <begin position="580"/>
        <end position="597"/>
    </location>
</feature>
<dbReference type="Gene3D" id="3.60.110.10">
    <property type="entry name" value="Carbon-nitrogen hydrolase"/>
    <property type="match status" value="1"/>
</dbReference>
<feature type="transmembrane region" description="Helical" evidence="9">
    <location>
        <begin position="36"/>
        <end position="56"/>
    </location>
</feature>
<dbReference type="GO" id="GO:0042158">
    <property type="term" value="P:lipoprotein biosynthetic process"/>
    <property type="evidence" value="ECO:0007669"/>
    <property type="project" value="UniProtKB-UniRule"/>
</dbReference>
<feature type="transmembrane region" description="Helical" evidence="9">
    <location>
        <begin position="177"/>
        <end position="199"/>
    </location>
</feature>
<comment type="function">
    <text evidence="9">Catalyzes the phospholipid dependent N-acylation of the N-terminal cysteine of apolipoprotein, the last step in lipoprotein maturation.</text>
</comment>
<feature type="transmembrane region" description="Helical" evidence="9">
    <location>
        <begin position="219"/>
        <end position="252"/>
    </location>
</feature>
<dbReference type="SUPFAM" id="SSF56317">
    <property type="entry name" value="Carbon-nitrogen hydrolase"/>
    <property type="match status" value="1"/>
</dbReference>
<dbReference type="UniPathway" id="UPA00666"/>
<keyword evidence="6 9" id="KW-1133">Transmembrane helix</keyword>
<evidence type="ECO:0000256" key="5">
    <source>
        <dbReference type="ARBA" id="ARBA00022692"/>
    </source>
</evidence>
<dbReference type="AlphaFoldDB" id="A0A450SPE7"/>
<comment type="similarity">
    <text evidence="2 9">Belongs to the CN hydrolase family. Apolipoprotein N-acyltransferase subfamily.</text>
</comment>
<dbReference type="EMBL" id="CAADFA010000055">
    <property type="protein sequence ID" value="VFJ48133.1"/>
    <property type="molecule type" value="Genomic_DNA"/>
</dbReference>
<feature type="transmembrane region" description="Helical" evidence="9">
    <location>
        <begin position="273"/>
        <end position="299"/>
    </location>
</feature>
<dbReference type="PANTHER" id="PTHR38686:SF1">
    <property type="entry name" value="APOLIPOPROTEIN N-ACYLTRANSFERASE"/>
    <property type="match status" value="1"/>
</dbReference>
<dbReference type="CDD" id="cd07571">
    <property type="entry name" value="ALP_N-acyl_transferase"/>
    <property type="match status" value="1"/>
</dbReference>
<evidence type="ECO:0000256" key="2">
    <source>
        <dbReference type="ARBA" id="ARBA00010065"/>
    </source>
</evidence>
<evidence type="ECO:0000256" key="8">
    <source>
        <dbReference type="ARBA" id="ARBA00023315"/>
    </source>
</evidence>
<keyword evidence="7 9" id="KW-0472">Membrane</keyword>
<feature type="domain" description="CN hydrolase" evidence="10">
    <location>
        <begin position="312"/>
        <end position="566"/>
    </location>
</feature>
<evidence type="ECO:0000256" key="6">
    <source>
        <dbReference type="ARBA" id="ARBA00022989"/>
    </source>
</evidence>
<feature type="transmembrane region" description="Helical" evidence="9">
    <location>
        <begin position="96"/>
        <end position="119"/>
    </location>
</feature>
<evidence type="ECO:0000256" key="1">
    <source>
        <dbReference type="ARBA" id="ARBA00004651"/>
    </source>
</evidence>
<comment type="catalytic activity">
    <reaction evidence="9">
        <text>N-terminal S-1,2-diacyl-sn-glyceryl-L-cysteinyl-[lipoprotein] + a glycerophospholipid = N-acyl-S-1,2-diacyl-sn-glyceryl-L-cysteinyl-[lipoprotein] + a 2-acyl-sn-glycero-3-phospholipid + H(+)</text>
        <dbReference type="Rhea" id="RHEA:48228"/>
        <dbReference type="Rhea" id="RHEA-COMP:14681"/>
        <dbReference type="Rhea" id="RHEA-COMP:14684"/>
        <dbReference type="ChEBI" id="CHEBI:15378"/>
        <dbReference type="ChEBI" id="CHEBI:136912"/>
        <dbReference type="ChEBI" id="CHEBI:140656"/>
        <dbReference type="ChEBI" id="CHEBI:140657"/>
        <dbReference type="ChEBI" id="CHEBI:140660"/>
        <dbReference type="EC" id="2.3.1.269"/>
    </reaction>
</comment>
<protein>
    <recommendedName>
        <fullName evidence="9">Apolipoprotein N-acyltransferase</fullName>
        <shortName evidence="9">ALP N-acyltransferase</shortName>
        <ecNumber evidence="9">2.3.1.269</ecNumber>
    </recommendedName>
</protein>
<dbReference type="GO" id="GO:0016410">
    <property type="term" value="F:N-acyltransferase activity"/>
    <property type="evidence" value="ECO:0007669"/>
    <property type="project" value="UniProtKB-UniRule"/>
</dbReference>
<dbReference type="EC" id="2.3.1.269" evidence="9"/>
<dbReference type="GO" id="GO:0005886">
    <property type="term" value="C:plasma membrane"/>
    <property type="evidence" value="ECO:0007669"/>
    <property type="project" value="UniProtKB-SubCell"/>
</dbReference>
<comment type="pathway">
    <text evidence="9">Protein modification; lipoprotein biosynthesis (N-acyl transfer).</text>
</comment>
<evidence type="ECO:0000256" key="3">
    <source>
        <dbReference type="ARBA" id="ARBA00022475"/>
    </source>
</evidence>
<dbReference type="Pfam" id="PF20154">
    <property type="entry name" value="LNT_N"/>
    <property type="match status" value="2"/>
</dbReference>
<dbReference type="HAMAP" id="MF_01148">
    <property type="entry name" value="Lnt"/>
    <property type="match status" value="1"/>
</dbReference>
<evidence type="ECO:0000256" key="4">
    <source>
        <dbReference type="ARBA" id="ARBA00022679"/>
    </source>
</evidence>
<evidence type="ECO:0000256" key="9">
    <source>
        <dbReference type="HAMAP-Rule" id="MF_01148"/>
    </source>
</evidence>
<evidence type="ECO:0000259" key="10">
    <source>
        <dbReference type="PROSITE" id="PS50263"/>
    </source>
</evidence>
<comment type="subcellular location">
    <subcellularLocation>
        <location evidence="1 9">Cell membrane</location>
        <topology evidence="1 9">Multi-pass membrane protein</topology>
    </subcellularLocation>
</comment>
<name>A0A450SPE7_9GAMM</name>
<dbReference type="Pfam" id="PF00795">
    <property type="entry name" value="CN_hydrolase"/>
    <property type="match status" value="1"/>
</dbReference>
<gene>
    <name evidence="9" type="primary">lnt</name>
    <name evidence="12" type="ORF">BECKFM1743A_GA0114220_101542</name>
    <name evidence="13" type="ORF">BECKFM1743B_GA0114221_100559</name>
    <name evidence="11" type="ORF">BECKFM1743C_GA0114222_100553</name>
</gene>
<keyword evidence="5 9" id="KW-0812">Transmembrane</keyword>
<dbReference type="EMBL" id="CAADEZ010000154">
    <property type="protein sequence ID" value="VFJ55721.1"/>
    <property type="molecule type" value="Genomic_DNA"/>
</dbReference>
<dbReference type="EMBL" id="CAADFL010000055">
    <property type="protein sequence ID" value="VFK07983.1"/>
    <property type="molecule type" value="Genomic_DNA"/>
</dbReference>
<organism evidence="12">
    <name type="scientific">Candidatus Kentrum sp. FM</name>
    <dbReference type="NCBI Taxonomy" id="2126340"/>
    <lineage>
        <taxon>Bacteria</taxon>
        <taxon>Pseudomonadati</taxon>
        <taxon>Pseudomonadota</taxon>
        <taxon>Gammaproteobacteria</taxon>
        <taxon>Candidatus Kentrum</taxon>
    </lineage>
</organism>
<dbReference type="PANTHER" id="PTHR38686">
    <property type="entry name" value="APOLIPOPROTEIN N-ACYLTRANSFERASE"/>
    <property type="match status" value="1"/>
</dbReference>
<evidence type="ECO:0000313" key="13">
    <source>
        <dbReference type="EMBL" id="VFK07983.1"/>
    </source>
</evidence>
<sequence>MHHRFFPGKRPWRLEAHPVSGDAIALLAGLMMPFSFAPFGLYGLAVIALALLFRVLMGATPGRGFRRGWIFGLGLFGVGVFWIHESFKFAAVALPLALVLTGALVMVLALYPALFGFFVGLSTTRRATAAGVPFRRNPTTPVTQGRDYKMRSVSLPVDSLARGPGKEKGTEPTNRPYLHLLLVLPAGWILIEWVRGWFLGGFPWLQIGYAHVDSPLAGFAPLLGVYGVGWAVAVSAGLVLLAFYLVTGMIEWPAFLRVERFFRRDSRHTGRGLGSGLLVLSMMGCGLWGGAIFLGQVAWTTPTGTPVRVALLQGNIPQDIKWHPSRRQPILDRYLSLTRQARSQDLVVWPETALPGFYRNFPDVIARLRREARDYGTHILLGVALAEIETGRYFNSVAAIVGDGRGDGQGDEWSDAGGGDVRFYHKRHLVPFGEYLPMAGLLGRIMDFLKIPMSDFSPGPRVQVPLAAAGQEIGVSICYEAAFGRDILPSLPKASVLVNVSNDAWFGDSPGPHQNLQMARLRAKETGRYLLRGTNTGISALIDPAGRVVDRAPQFEVSVLTGTVMGMADATPYSRYGDRLAVLLALAALIIGFWFCVRRTFEV</sequence>
<evidence type="ECO:0000313" key="12">
    <source>
        <dbReference type="EMBL" id="VFJ55721.1"/>
    </source>
</evidence>
<feature type="transmembrane region" description="Helical" evidence="9">
    <location>
        <begin position="68"/>
        <end position="84"/>
    </location>
</feature>
<dbReference type="InterPro" id="IPR003010">
    <property type="entry name" value="C-N_Hydrolase"/>
</dbReference>
<keyword evidence="12" id="KW-0449">Lipoprotein</keyword>
<dbReference type="InterPro" id="IPR004563">
    <property type="entry name" value="Apolipo_AcylTrfase"/>
</dbReference>
<proteinExistence type="inferred from homology"/>
<dbReference type="PROSITE" id="PS50263">
    <property type="entry name" value="CN_HYDROLASE"/>
    <property type="match status" value="1"/>
</dbReference>
<accession>A0A450SPE7</accession>
<evidence type="ECO:0000313" key="11">
    <source>
        <dbReference type="EMBL" id="VFJ48133.1"/>
    </source>
</evidence>
<keyword evidence="4 9" id="KW-0808">Transferase</keyword>
<evidence type="ECO:0000256" key="7">
    <source>
        <dbReference type="ARBA" id="ARBA00023136"/>
    </source>
</evidence>
<dbReference type="NCBIfam" id="TIGR00546">
    <property type="entry name" value="lnt"/>
    <property type="match status" value="1"/>
</dbReference>
<reference evidence="12" key="1">
    <citation type="submission" date="2019-02" db="EMBL/GenBank/DDBJ databases">
        <authorList>
            <person name="Gruber-Vodicka R. H."/>
            <person name="Seah K. B. B."/>
        </authorList>
    </citation>
    <scope>NUCLEOTIDE SEQUENCE</scope>
    <source>
        <strain evidence="12">BECK_BZ163</strain>
        <strain evidence="13">BECK_BZ164</strain>
        <strain evidence="11">BECK_BZ165</strain>
    </source>
</reference>
<dbReference type="InterPro" id="IPR045378">
    <property type="entry name" value="LNT_N"/>
</dbReference>